<dbReference type="GeneID" id="66460059"/>
<evidence type="ECO:0000256" key="1">
    <source>
        <dbReference type="SAM" id="SignalP"/>
    </source>
</evidence>
<evidence type="ECO:0000313" key="2">
    <source>
        <dbReference type="EMBL" id="KGC14921.1"/>
    </source>
</evidence>
<evidence type="ECO:0008006" key="4">
    <source>
        <dbReference type="Google" id="ProtNLM"/>
    </source>
</evidence>
<dbReference type="AlphaFoldDB" id="A0AAP1US28"/>
<protein>
    <recommendedName>
        <fullName evidence="4">Lipoprotein</fullName>
    </recommendedName>
</protein>
<feature type="signal peptide" evidence="1">
    <location>
        <begin position="1"/>
        <end position="24"/>
    </location>
</feature>
<sequence length="79" mass="9102">MKRTLIATLLAAFGIALSGGAANAQVVNVQVGGPRVVEGWHGDRYWDGHRYWQRQEWMEHHRHDRPHCPPGHWGHNECR</sequence>
<keyword evidence="1" id="KW-0732">Signal</keyword>
<evidence type="ECO:0000313" key="3">
    <source>
        <dbReference type="Proteomes" id="UP000029590"/>
    </source>
</evidence>
<accession>A0AAP1US28</accession>
<comment type="caution">
    <text evidence="2">The sequence shown here is derived from an EMBL/GenBank/DDBJ whole genome shotgun (WGS) entry which is preliminary data.</text>
</comment>
<name>A0AAP1US28_BURGA</name>
<feature type="chain" id="PRO_5043284606" description="Lipoprotein" evidence="1">
    <location>
        <begin position="25"/>
        <end position="79"/>
    </location>
</feature>
<dbReference type="RefSeq" id="WP_036055731.1">
    <property type="nucleotide sequence ID" value="NZ_CADEPT010000003.1"/>
</dbReference>
<proteinExistence type="predicted"/>
<dbReference type="EMBL" id="JPGG01000016">
    <property type="protein sequence ID" value="KGC14921.1"/>
    <property type="molecule type" value="Genomic_DNA"/>
</dbReference>
<dbReference type="Proteomes" id="UP000029590">
    <property type="component" value="Unassembled WGS sequence"/>
</dbReference>
<dbReference type="KEGG" id="bgo:BM43_5813"/>
<reference evidence="2 3" key="1">
    <citation type="submission" date="2014-04" db="EMBL/GenBank/DDBJ databases">
        <authorList>
            <person name="Bishop-Lilly K.A."/>
            <person name="Broomall S.M."/>
            <person name="Chain P.S."/>
            <person name="Chertkov O."/>
            <person name="Coyne S.R."/>
            <person name="Daligault H.E."/>
            <person name="Davenport K.W."/>
            <person name="Erkkila T."/>
            <person name="Frey K.G."/>
            <person name="Gibbons H.S."/>
            <person name="Gu W."/>
            <person name="Jaissle J."/>
            <person name="Johnson S.L."/>
            <person name="Koroleva G.I."/>
            <person name="Ladner J.T."/>
            <person name="Lo C.-C."/>
            <person name="Minogue T.D."/>
            <person name="Munk C."/>
            <person name="Palacios G.F."/>
            <person name="Redden C.L."/>
            <person name="Rosenzweig C.N."/>
            <person name="Scholz M.B."/>
            <person name="Teshima H."/>
            <person name="Xu Y."/>
        </authorList>
    </citation>
    <scope>NUCLEOTIDE SEQUENCE [LARGE SCALE GENOMIC DNA]</scope>
    <source>
        <strain evidence="3">gladioli</strain>
    </source>
</reference>
<organism evidence="2 3">
    <name type="scientific">Burkholderia gladioli</name>
    <name type="common">Pseudomonas marginata</name>
    <name type="synonym">Phytomonas marginata</name>
    <dbReference type="NCBI Taxonomy" id="28095"/>
    <lineage>
        <taxon>Bacteria</taxon>
        <taxon>Pseudomonadati</taxon>
        <taxon>Pseudomonadota</taxon>
        <taxon>Betaproteobacteria</taxon>
        <taxon>Burkholderiales</taxon>
        <taxon>Burkholderiaceae</taxon>
        <taxon>Burkholderia</taxon>
    </lineage>
</organism>
<gene>
    <name evidence="2" type="ORF">DM48_1952</name>
</gene>